<feature type="transmembrane region" description="Helical" evidence="1">
    <location>
        <begin position="13"/>
        <end position="36"/>
    </location>
</feature>
<dbReference type="EMBL" id="BAAAZA010000002">
    <property type="protein sequence ID" value="GAA3847607.1"/>
    <property type="molecule type" value="Genomic_DNA"/>
</dbReference>
<proteinExistence type="predicted"/>
<dbReference type="RefSeq" id="WP_345545980.1">
    <property type="nucleotide sequence ID" value="NZ_BAAAZA010000002.1"/>
</dbReference>
<keyword evidence="1" id="KW-0812">Transmembrane</keyword>
<organism evidence="2 3">
    <name type="scientific">Streptomyces lannensis</name>
    <dbReference type="NCBI Taxonomy" id="766498"/>
    <lineage>
        <taxon>Bacteria</taxon>
        <taxon>Bacillati</taxon>
        <taxon>Actinomycetota</taxon>
        <taxon>Actinomycetes</taxon>
        <taxon>Kitasatosporales</taxon>
        <taxon>Streptomycetaceae</taxon>
        <taxon>Streptomyces</taxon>
    </lineage>
</organism>
<evidence type="ECO:0000313" key="2">
    <source>
        <dbReference type="EMBL" id="GAA3847607.1"/>
    </source>
</evidence>
<comment type="caution">
    <text evidence="2">The sequence shown here is derived from an EMBL/GenBank/DDBJ whole genome shotgun (WGS) entry which is preliminary data.</text>
</comment>
<gene>
    <name evidence="2" type="ORF">GCM10022207_06050</name>
</gene>
<evidence type="ECO:0000313" key="3">
    <source>
        <dbReference type="Proteomes" id="UP001501563"/>
    </source>
</evidence>
<protein>
    <submittedName>
        <fullName evidence="2">Uncharacterized protein</fullName>
    </submittedName>
</protein>
<keyword evidence="1" id="KW-0472">Membrane</keyword>
<sequence length="60" mass="6231">MIQSEGLVAAAEFVLSMLAQSKIGLLGAILMALIFAGIRMNHTRLAVGAAVVFAILMSQA</sequence>
<keyword evidence="1" id="KW-1133">Transmembrane helix</keyword>
<keyword evidence="3" id="KW-1185">Reference proteome</keyword>
<reference evidence="3" key="1">
    <citation type="journal article" date="2019" name="Int. J. Syst. Evol. Microbiol.">
        <title>The Global Catalogue of Microorganisms (GCM) 10K type strain sequencing project: providing services to taxonomists for standard genome sequencing and annotation.</title>
        <authorList>
            <consortium name="The Broad Institute Genomics Platform"/>
            <consortium name="The Broad Institute Genome Sequencing Center for Infectious Disease"/>
            <person name="Wu L."/>
            <person name="Ma J."/>
        </authorList>
    </citation>
    <scope>NUCLEOTIDE SEQUENCE [LARGE SCALE GENOMIC DNA]</scope>
    <source>
        <strain evidence="3">JCM 16578</strain>
    </source>
</reference>
<dbReference type="Proteomes" id="UP001501563">
    <property type="component" value="Unassembled WGS sequence"/>
</dbReference>
<accession>A0ABP7JLS5</accession>
<name>A0ABP7JLS5_9ACTN</name>
<evidence type="ECO:0000256" key="1">
    <source>
        <dbReference type="SAM" id="Phobius"/>
    </source>
</evidence>